<dbReference type="Pfam" id="PF04900">
    <property type="entry name" value="Fcf1"/>
    <property type="match status" value="1"/>
</dbReference>
<feature type="compositionally biased region" description="Basic and acidic residues" evidence="5">
    <location>
        <begin position="234"/>
        <end position="245"/>
    </location>
</feature>
<dbReference type="InterPro" id="IPR006984">
    <property type="entry name" value="Fcf1/UTP23"/>
</dbReference>
<name>A0AAD1XUE5_EUPCR</name>
<evidence type="ECO:0000256" key="2">
    <source>
        <dbReference type="ARBA" id="ARBA00022517"/>
    </source>
</evidence>
<proteinExistence type="predicted"/>
<dbReference type="Gene3D" id="3.40.50.1010">
    <property type="entry name" value="5'-nuclease"/>
    <property type="match status" value="1"/>
</dbReference>
<feature type="compositionally biased region" description="Basic residues" evidence="5">
    <location>
        <begin position="220"/>
        <end position="233"/>
    </location>
</feature>
<evidence type="ECO:0000256" key="5">
    <source>
        <dbReference type="SAM" id="MobiDB-lite"/>
    </source>
</evidence>
<evidence type="ECO:0000313" key="6">
    <source>
        <dbReference type="EMBL" id="CAI2378632.1"/>
    </source>
</evidence>
<dbReference type="EMBL" id="CAMPGE010020380">
    <property type="protein sequence ID" value="CAI2378632.1"/>
    <property type="molecule type" value="Genomic_DNA"/>
</dbReference>
<reference evidence="6" key="1">
    <citation type="submission" date="2023-07" db="EMBL/GenBank/DDBJ databases">
        <authorList>
            <consortium name="AG Swart"/>
            <person name="Singh M."/>
            <person name="Singh A."/>
            <person name="Seah K."/>
            <person name="Emmerich C."/>
        </authorList>
    </citation>
    <scope>NUCLEOTIDE SEQUENCE</scope>
    <source>
        <strain evidence="6">DP1</strain>
    </source>
</reference>
<feature type="region of interest" description="Disordered" evidence="5">
    <location>
        <begin position="208"/>
        <end position="245"/>
    </location>
</feature>
<keyword evidence="2" id="KW-0690">Ribosome biogenesis</keyword>
<protein>
    <submittedName>
        <fullName evidence="6">Uncharacterized protein</fullName>
    </submittedName>
</protein>
<dbReference type="PANTHER" id="PTHR12416">
    <property type="entry name" value="RRNA-PROCESSING PROTEIN UTP23 HOMOLOG"/>
    <property type="match status" value="1"/>
</dbReference>
<dbReference type="InterPro" id="IPR029060">
    <property type="entry name" value="PIN-like_dom_sf"/>
</dbReference>
<gene>
    <name evidence="6" type="ORF">ECRASSUSDP1_LOCUS20030</name>
</gene>
<evidence type="ECO:0000313" key="7">
    <source>
        <dbReference type="Proteomes" id="UP001295684"/>
    </source>
</evidence>
<keyword evidence="7" id="KW-1185">Reference proteome</keyword>
<dbReference type="AlphaFoldDB" id="A0AAD1XUE5"/>
<dbReference type="SUPFAM" id="SSF88723">
    <property type="entry name" value="PIN domain-like"/>
    <property type="match status" value="1"/>
</dbReference>
<evidence type="ECO:0000256" key="4">
    <source>
        <dbReference type="ARBA" id="ARBA00023242"/>
    </source>
</evidence>
<comment type="subcellular location">
    <subcellularLocation>
        <location evidence="1">Nucleus</location>
        <location evidence="1">Nucleolus</location>
    </subcellularLocation>
</comment>
<evidence type="ECO:0000256" key="3">
    <source>
        <dbReference type="ARBA" id="ARBA00022552"/>
    </source>
</evidence>
<sequence>MRIKRLKQYRKYANLFKMNHGFNPPFKYIVDGSFLHMAMKTNTPLKDTFRRVFQDDMTLITTTCITAELQSMGEKVSRALNLSKSFIVEPCNHEGIVSADECIKAKLGDRNRFKFILCTLDYDLATEVASKMVVPVFYFKNMVLMMAQPSEFLKNKIAIKEHMNQDLNEDERKFIKENKQEILKLKSKERKEEKRKIFEEEKSLHVMYKKKQEKKEPKEKKRRKRAGKRKKRDVKSEEKAQEDVE</sequence>
<keyword evidence="4" id="KW-0539">Nucleus</keyword>
<dbReference type="GO" id="GO:0032040">
    <property type="term" value="C:small-subunit processome"/>
    <property type="evidence" value="ECO:0007669"/>
    <property type="project" value="InterPro"/>
</dbReference>
<dbReference type="GO" id="GO:0006364">
    <property type="term" value="P:rRNA processing"/>
    <property type="evidence" value="ECO:0007669"/>
    <property type="project" value="UniProtKB-KW"/>
</dbReference>
<comment type="caution">
    <text evidence="6">The sequence shown here is derived from an EMBL/GenBank/DDBJ whole genome shotgun (WGS) entry which is preliminary data.</text>
</comment>
<accession>A0AAD1XUE5</accession>
<keyword evidence="3" id="KW-0698">rRNA processing</keyword>
<organism evidence="6 7">
    <name type="scientific">Euplotes crassus</name>
    <dbReference type="NCBI Taxonomy" id="5936"/>
    <lineage>
        <taxon>Eukaryota</taxon>
        <taxon>Sar</taxon>
        <taxon>Alveolata</taxon>
        <taxon>Ciliophora</taxon>
        <taxon>Intramacronucleata</taxon>
        <taxon>Spirotrichea</taxon>
        <taxon>Hypotrichia</taxon>
        <taxon>Euplotida</taxon>
        <taxon>Euplotidae</taxon>
        <taxon>Moneuplotes</taxon>
    </lineage>
</organism>
<evidence type="ECO:0000256" key="1">
    <source>
        <dbReference type="ARBA" id="ARBA00004604"/>
    </source>
</evidence>
<dbReference type="Proteomes" id="UP001295684">
    <property type="component" value="Unassembled WGS sequence"/>
</dbReference>